<keyword evidence="8" id="KW-0460">Magnesium</keyword>
<evidence type="ECO:0000256" key="4">
    <source>
        <dbReference type="ARBA" id="ARBA00022695"/>
    </source>
</evidence>
<dbReference type="Pfam" id="PF01909">
    <property type="entry name" value="NTP_transf_2"/>
    <property type="match status" value="1"/>
</dbReference>
<evidence type="ECO:0000313" key="11">
    <source>
        <dbReference type="EMBL" id="KJE19469.1"/>
    </source>
</evidence>
<reference evidence="12" key="1">
    <citation type="submission" date="2015-02" db="EMBL/GenBank/DDBJ databases">
        <title>Draft Genome of Frankia sp. CpI1-S.</title>
        <authorList>
            <person name="Oshone R.T."/>
            <person name="Ngom M."/>
            <person name="Ghodhbane-Gtari F."/>
            <person name="Gtari M."/>
            <person name="Morris K."/>
            <person name="Thomas K."/>
            <person name="Sen A."/>
            <person name="Tisa L.S."/>
        </authorList>
    </citation>
    <scope>NUCLEOTIDE SEQUENCE [LARGE SCALE GENOMIC DNA]</scope>
    <source>
        <strain evidence="12">CpI1-S</strain>
    </source>
</reference>
<dbReference type="CDD" id="cd05403">
    <property type="entry name" value="NT_KNTase_like"/>
    <property type="match status" value="1"/>
</dbReference>
<dbReference type="GO" id="GO:0005524">
    <property type="term" value="F:ATP binding"/>
    <property type="evidence" value="ECO:0007669"/>
    <property type="project" value="UniProtKB-KW"/>
</dbReference>
<evidence type="ECO:0000256" key="2">
    <source>
        <dbReference type="ARBA" id="ARBA00022649"/>
    </source>
</evidence>
<dbReference type="PANTHER" id="PTHR33571:SF14">
    <property type="entry name" value="PROTEIN ADENYLYLTRANSFERASE MJ0435-RELATED"/>
    <property type="match status" value="1"/>
</dbReference>
<evidence type="ECO:0000256" key="9">
    <source>
        <dbReference type="ARBA" id="ARBA00038276"/>
    </source>
</evidence>
<keyword evidence="12" id="KW-1185">Reference proteome</keyword>
<evidence type="ECO:0000256" key="5">
    <source>
        <dbReference type="ARBA" id="ARBA00022723"/>
    </source>
</evidence>
<comment type="caution">
    <text evidence="11">The sequence shown here is derived from an EMBL/GenBank/DDBJ whole genome shotgun (WGS) entry which is preliminary data.</text>
</comment>
<keyword evidence="3 11" id="KW-0808">Transferase</keyword>
<dbReference type="EMBL" id="JYFN01000104">
    <property type="protein sequence ID" value="KJE19469.1"/>
    <property type="molecule type" value="Genomic_DNA"/>
</dbReference>
<dbReference type="Gene3D" id="3.30.460.10">
    <property type="entry name" value="Beta Polymerase, domain 2"/>
    <property type="match status" value="1"/>
</dbReference>
<evidence type="ECO:0000259" key="10">
    <source>
        <dbReference type="Pfam" id="PF01909"/>
    </source>
</evidence>
<name>A0A0D8B6B2_9ACTN</name>
<keyword evidence="6" id="KW-0547">Nucleotide-binding</keyword>
<dbReference type="AlphaFoldDB" id="A0A0D8B6B2"/>
<protein>
    <submittedName>
        <fullName evidence="11">Putative nucleotidyltransferase</fullName>
    </submittedName>
</protein>
<keyword evidence="7" id="KW-0067">ATP-binding</keyword>
<dbReference type="GO" id="GO:0016779">
    <property type="term" value="F:nucleotidyltransferase activity"/>
    <property type="evidence" value="ECO:0007669"/>
    <property type="project" value="UniProtKB-KW"/>
</dbReference>
<dbReference type="PATRIC" id="fig|1502723.3.peg.767"/>
<keyword evidence="2" id="KW-1277">Toxin-antitoxin system</keyword>
<organism evidence="11 12">
    <name type="scientific">Frankia torreyi</name>
    <dbReference type="NCBI Taxonomy" id="1856"/>
    <lineage>
        <taxon>Bacteria</taxon>
        <taxon>Bacillati</taxon>
        <taxon>Actinomycetota</taxon>
        <taxon>Actinomycetes</taxon>
        <taxon>Frankiales</taxon>
        <taxon>Frankiaceae</taxon>
        <taxon>Frankia</taxon>
    </lineage>
</organism>
<evidence type="ECO:0000313" key="12">
    <source>
        <dbReference type="Proteomes" id="UP000032545"/>
    </source>
</evidence>
<accession>A0A0D8B6B2</accession>
<evidence type="ECO:0000256" key="7">
    <source>
        <dbReference type="ARBA" id="ARBA00022840"/>
    </source>
</evidence>
<dbReference type="Proteomes" id="UP000032545">
    <property type="component" value="Unassembled WGS sequence"/>
</dbReference>
<evidence type="ECO:0000256" key="1">
    <source>
        <dbReference type="ARBA" id="ARBA00001946"/>
    </source>
</evidence>
<sequence>MRSWLSGGDNGEVTVDLRDSRIAEVCRRYGVAELSVFGSVARGDDTDESDVDLLYVLAPDSALGFEIVDLRDDLEKIVGRRVDLVPKSRLKWVIRDRVLAEARVLYAA</sequence>
<feature type="domain" description="Polymerase nucleotidyl transferase" evidence="10">
    <location>
        <begin position="24"/>
        <end position="104"/>
    </location>
</feature>
<reference evidence="11 12" key="2">
    <citation type="journal article" date="2016" name="Genome Announc.">
        <title>Permanent Draft Genome Sequences for Two Variants of Frankia sp. Strain CpI1, the First Frankia Strain Isolated from Root Nodules of Comptonia peregrina.</title>
        <authorList>
            <person name="Oshone R."/>
            <person name="Hurst S.G.IV."/>
            <person name="Abebe-Akele F."/>
            <person name="Simpson S."/>
            <person name="Morris K."/>
            <person name="Thomas W.K."/>
            <person name="Tisa L.S."/>
        </authorList>
    </citation>
    <scope>NUCLEOTIDE SEQUENCE [LARGE SCALE GENOMIC DNA]</scope>
    <source>
        <strain evidence="12">CpI1-S</strain>
    </source>
</reference>
<comment type="cofactor">
    <cofactor evidence="1">
        <name>Mg(2+)</name>
        <dbReference type="ChEBI" id="CHEBI:18420"/>
    </cofactor>
</comment>
<comment type="similarity">
    <text evidence="9">Belongs to the MntA antitoxin family.</text>
</comment>
<dbReference type="InterPro" id="IPR043519">
    <property type="entry name" value="NT_sf"/>
</dbReference>
<dbReference type="InterPro" id="IPR002934">
    <property type="entry name" value="Polymerase_NTP_transf_dom"/>
</dbReference>
<proteinExistence type="inferred from homology"/>
<dbReference type="InterPro" id="IPR052038">
    <property type="entry name" value="Type-VII_TA_antitoxin"/>
</dbReference>
<dbReference type="PANTHER" id="PTHR33571">
    <property type="entry name" value="SSL8005 PROTEIN"/>
    <property type="match status" value="1"/>
</dbReference>
<keyword evidence="4" id="KW-0548">Nucleotidyltransferase</keyword>
<dbReference type="GO" id="GO:0046872">
    <property type="term" value="F:metal ion binding"/>
    <property type="evidence" value="ECO:0007669"/>
    <property type="project" value="UniProtKB-KW"/>
</dbReference>
<evidence type="ECO:0000256" key="6">
    <source>
        <dbReference type="ARBA" id="ARBA00022741"/>
    </source>
</evidence>
<evidence type="ECO:0000256" key="8">
    <source>
        <dbReference type="ARBA" id="ARBA00022842"/>
    </source>
</evidence>
<gene>
    <name evidence="11" type="ORF">FF36_06241</name>
</gene>
<evidence type="ECO:0000256" key="3">
    <source>
        <dbReference type="ARBA" id="ARBA00022679"/>
    </source>
</evidence>
<keyword evidence="5" id="KW-0479">Metal-binding</keyword>
<dbReference type="SUPFAM" id="SSF81301">
    <property type="entry name" value="Nucleotidyltransferase"/>
    <property type="match status" value="1"/>
</dbReference>